<keyword evidence="4 7" id="KW-0645">Protease</keyword>
<dbReference type="InterPro" id="IPR044060">
    <property type="entry name" value="Bacterial_rp_domain"/>
</dbReference>
<dbReference type="InterPro" id="IPR036852">
    <property type="entry name" value="Peptidase_S8/S53_dom_sf"/>
</dbReference>
<dbReference type="PROSITE" id="PS00138">
    <property type="entry name" value="SUBTILASE_SER"/>
    <property type="match status" value="1"/>
</dbReference>
<dbReference type="Pfam" id="PF00082">
    <property type="entry name" value="Peptidase_S8"/>
    <property type="match status" value="1"/>
</dbReference>
<sequence>MKKIALLIAGIVLLILGCQPTITYFSLAVSVSGTGGSVVTYPNTTSIEKGSSVLLTAVPSPGYVFDSWSGGITSNQNPLSFAMNQDYSIVAHFKVLPADTSKTVKYTLDAQWESYEKYDRLINTVASVKSIGSKAVPNFKTADYFSLDVNASSRPKAILVKYKTGVSQKSADSLKSIGTKDLMLDASVPFQRIVVNSDKYAEIPSMLSFLKSQPDVEWAEEDLISKALYAPDDAYYSYQWNFDKIGMPAAWDYTMGESDVIVAVVDTGAYFPLTDLGQTRFVQGFDFVNNYLNPFDDNGHGSHVIGTIAESTNNGIGVAGMAPGIKIMPVKVLAWDGFGYASDIAQGIYFATNNGAHIINLSLGGNYSAAIEDAVNYAISHGVLVVAAAGNDGTSTLNYPAALSNVLSVGATNDLNVLAPYSNYGYGLDIVAPGGDFSRILHNNEYNEDYPAGILQQTYYGGSIGYWYFQGTSMAAPHVAGLAALLKSKNNSLTAADITAIIENSATDLGASGYDTQYGYGLIDAAKALGIPGYIVSDQVTSSIVLKPDEIEKWQINAAPGALIATLGFASDTGSLSFSLVNSEGTEVAVGSQANNAINLNYIVTSANKGTYYFVIKYKP</sequence>
<reference evidence="10" key="1">
    <citation type="submission" date="2017-02" db="EMBL/GenBank/DDBJ databases">
        <authorList>
            <person name="Regsiter A."/>
            <person name="William W."/>
        </authorList>
    </citation>
    <scope>NUCLEOTIDE SEQUENCE</scope>
    <source>
        <strain evidence="10">Bib</strain>
    </source>
</reference>
<feature type="active site" description="Charge relay system" evidence="7">
    <location>
        <position position="473"/>
    </location>
</feature>
<evidence type="ECO:0000256" key="1">
    <source>
        <dbReference type="ARBA" id="ARBA00004613"/>
    </source>
</evidence>
<dbReference type="Gene3D" id="3.40.50.200">
    <property type="entry name" value="Peptidase S8/S53 domain"/>
    <property type="match status" value="1"/>
</dbReference>
<evidence type="ECO:0000256" key="6">
    <source>
        <dbReference type="ARBA" id="ARBA00022825"/>
    </source>
</evidence>
<dbReference type="PROSITE" id="PS51257">
    <property type="entry name" value="PROKAR_LIPOPROTEIN"/>
    <property type="match status" value="1"/>
</dbReference>
<gene>
    <name evidence="10" type="ORF">SPIROBIBN47_330007</name>
</gene>
<keyword evidence="3" id="KW-0964">Secreted</keyword>
<evidence type="ECO:0000256" key="4">
    <source>
        <dbReference type="ARBA" id="ARBA00022670"/>
    </source>
</evidence>
<comment type="subcellular location">
    <subcellularLocation>
        <location evidence="1">Secreted</location>
    </subcellularLocation>
</comment>
<dbReference type="InterPro" id="IPR023828">
    <property type="entry name" value="Peptidase_S8_Ser-AS"/>
</dbReference>
<evidence type="ECO:0000256" key="5">
    <source>
        <dbReference type="ARBA" id="ARBA00022801"/>
    </source>
</evidence>
<feature type="active site" description="Charge relay system" evidence="7">
    <location>
        <position position="266"/>
    </location>
</feature>
<evidence type="ECO:0000256" key="2">
    <source>
        <dbReference type="ARBA" id="ARBA00011073"/>
    </source>
</evidence>
<dbReference type="GO" id="GO:0004252">
    <property type="term" value="F:serine-type endopeptidase activity"/>
    <property type="evidence" value="ECO:0007669"/>
    <property type="project" value="UniProtKB-UniRule"/>
</dbReference>
<dbReference type="InterPro" id="IPR015500">
    <property type="entry name" value="Peptidase_S8_subtilisin-rel"/>
</dbReference>
<keyword evidence="6 7" id="KW-0720">Serine protease</keyword>
<feature type="active site" description="Charge relay system" evidence="7">
    <location>
        <position position="300"/>
    </location>
</feature>
<proteinExistence type="inferred from homology"/>
<feature type="domain" description="Bacterial repeat" evidence="9">
    <location>
        <begin position="29"/>
        <end position="94"/>
    </location>
</feature>
<dbReference type="InterPro" id="IPR050131">
    <property type="entry name" value="Peptidase_S8_subtilisin-like"/>
</dbReference>
<evidence type="ECO:0000259" key="9">
    <source>
        <dbReference type="Pfam" id="PF18998"/>
    </source>
</evidence>
<dbReference type="Pfam" id="PF18998">
    <property type="entry name" value="Flg_new_2"/>
    <property type="match status" value="1"/>
</dbReference>
<dbReference type="GO" id="GO:0006508">
    <property type="term" value="P:proteolysis"/>
    <property type="evidence" value="ECO:0007669"/>
    <property type="project" value="UniProtKB-KW"/>
</dbReference>
<evidence type="ECO:0000256" key="3">
    <source>
        <dbReference type="ARBA" id="ARBA00022525"/>
    </source>
</evidence>
<dbReference type="SUPFAM" id="SSF52743">
    <property type="entry name" value="Subtilisin-like"/>
    <property type="match status" value="1"/>
</dbReference>
<evidence type="ECO:0000256" key="7">
    <source>
        <dbReference type="PROSITE-ProRule" id="PRU01240"/>
    </source>
</evidence>
<keyword evidence="5 7" id="KW-0378">Hydrolase</keyword>
<evidence type="ECO:0000259" key="8">
    <source>
        <dbReference type="Pfam" id="PF00082"/>
    </source>
</evidence>
<dbReference type="PANTHER" id="PTHR43806">
    <property type="entry name" value="PEPTIDASE S8"/>
    <property type="match status" value="1"/>
</dbReference>
<dbReference type="PRINTS" id="PR00723">
    <property type="entry name" value="SUBTILISIN"/>
</dbReference>
<feature type="domain" description="Peptidase S8/S53" evidence="8">
    <location>
        <begin position="258"/>
        <end position="521"/>
    </location>
</feature>
<accession>A0A3P3XK39</accession>
<protein>
    <submittedName>
        <fullName evidence="10">Putative Subtilisin-like serine protease</fullName>
    </submittedName>
</protein>
<dbReference type="EMBL" id="FWDM01000027">
    <property type="protein sequence ID" value="SLM14391.1"/>
    <property type="molecule type" value="Genomic_DNA"/>
</dbReference>
<evidence type="ECO:0000313" key="10">
    <source>
        <dbReference type="EMBL" id="SLM14391.1"/>
    </source>
</evidence>
<dbReference type="InterPro" id="IPR034084">
    <property type="entry name" value="Thermitase-like_dom"/>
</dbReference>
<dbReference type="PANTHER" id="PTHR43806:SF11">
    <property type="entry name" value="CEREVISIN-RELATED"/>
    <property type="match status" value="1"/>
</dbReference>
<dbReference type="InterPro" id="IPR000209">
    <property type="entry name" value="Peptidase_S8/S53_dom"/>
</dbReference>
<comment type="similarity">
    <text evidence="2 7">Belongs to the peptidase S8 family.</text>
</comment>
<dbReference type="CDD" id="cd07484">
    <property type="entry name" value="Peptidases_S8_Thermitase_like"/>
    <property type="match status" value="1"/>
</dbReference>
<name>A0A3P3XK39_9SPIR</name>
<dbReference type="GO" id="GO:0005576">
    <property type="term" value="C:extracellular region"/>
    <property type="evidence" value="ECO:0007669"/>
    <property type="project" value="UniProtKB-SubCell"/>
</dbReference>
<dbReference type="PROSITE" id="PS51892">
    <property type="entry name" value="SUBTILASE"/>
    <property type="match status" value="1"/>
</dbReference>
<organism evidence="10">
    <name type="scientific">uncultured spirochete</name>
    <dbReference type="NCBI Taxonomy" id="156406"/>
    <lineage>
        <taxon>Bacteria</taxon>
        <taxon>Pseudomonadati</taxon>
        <taxon>Spirochaetota</taxon>
        <taxon>Spirochaetia</taxon>
        <taxon>Spirochaetales</taxon>
        <taxon>environmental samples</taxon>
    </lineage>
</organism>
<dbReference type="AlphaFoldDB" id="A0A3P3XK39"/>